<gene>
    <name evidence="1" type="ORF">DY000_02032688</name>
</gene>
<dbReference type="EMBL" id="QGKV02000649">
    <property type="protein sequence ID" value="KAF3580043.1"/>
    <property type="molecule type" value="Genomic_DNA"/>
</dbReference>
<evidence type="ECO:0000313" key="1">
    <source>
        <dbReference type="EMBL" id="KAF3580043.1"/>
    </source>
</evidence>
<reference evidence="1 2" key="1">
    <citation type="journal article" date="2020" name="BMC Genomics">
        <title>Intraspecific diversification of the crop wild relative Brassica cretica Lam. using demographic model selection.</title>
        <authorList>
            <person name="Kioukis A."/>
            <person name="Michalopoulou V.A."/>
            <person name="Briers L."/>
            <person name="Pirintsos S."/>
            <person name="Studholme D.J."/>
            <person name="Pavlidis P."/>
            <person name="Sarris P.F."/>
        </authorList>
    </citation>
    <scope>NUCLEOTIDE SEQUENCE [LARGE SCALE GENOMIC DNA]</scope>
    <source>
        <strain evidence="2">cv. PFS-1207/04</strain>
    </source>
</reference>
<evidence type="ECO:0000313" key="2">
    <source>
        <dbReference type="Proteomes" id="UP000266723"/>
    </source>
</evidence>
<comment type="caution">
    <text evidence="1">The sequence shown here is derived from an EMBL/GenBank/DDBJ whole genome shotgun (WGS) entry which is preliminary data.</text>
</comment>
<organism evidence="1 2">
    <name type="scientific">Brassica cretica</name>
    <name type="common">Mustard</name>
    <dbReference type="NCBI Taxonomy" id="69181"/>
    <lineage>
        <taxon>Eukaryota</taxon>
        <taxon>Viridiplantae</taxon>
        <taxon>Streptophyta</taxon>
        <taxon>Embryophyta</taxon>
        <taxon>Tracheophyta</taxon>
        <taxon>Spermatophyta</taxon>
        <taxon>Magnoliopsida</taxon>
        <taxon>eudicotyledons</taxon>
        <taxon>Gunneridae</taxon>
        <taxon>Pentapetalae</taxon>
        <taxon>rosids</taxon>
        <taxon>malvids</taxon>
        <taxon>Brassicales</taxon>
        <taxon>Brassicaceae</taxon>
        <taxon>Brassiceae</taxon>
        <taxon>Brassica</taxon>
    </lineage>
</organism>
<keyword evidence="2" id="KW-1185">Reference proteome</keyword>
<accession>A0ABQ7DPT1</accession>
<dbReference type="Proteomes" id="UP000266723">
    <property type="component" value="Unassembled WGS sequence"/>
</dbReference>
<proteinExistence type="predicted"/>
<protein>
    <submittedName>
        <fullName evidence="1">Uncharacterized protein</fullName>
    </submittedName>
</protein>
<name>A0ABQ7DPT1_BRACR</name>
<sequence>MRLHSLCNENLVPRQLFNSETTSMALIKAPSTAFCYIFPKEDYRLSLCLENSDRPWSLYVRIREEGNTQRKRKEVKKYKGELEIEA</sequence>